<dbReference type="Proteomes" id="UP000663881">
    <property type="component" value="Unassembled WGS sequence"/>
</dbReference>
<evidence type="ECO:0000313" key="3">
    <source>
        <dbReference type="Proteomes" id="UP000663881"/>
    </source>
</evidence>
<comment type="caution">
    <text evidence="2">The sequence shown here is derived from an EMBL/GenBank/DDBJ whole genome shotgun (WGS) entry which is preliminary data.</text>
</comment>
<keyword evidence="1" id="KW-0732">Signal</keyword>
<accession>A0A818S5S2</accession>
<sequence length="76" mass="8836">MHLLSSMITQLFIFFSIVGPRTFALQAADFYVHDLPLLPKEASSIRMHAGLLPVNPQHHGSLFFWHFEKKYPRDKL</sequence>
<evidence type="ECO:0000313" key="2">
    <source>
        <dbReference type="EMBL" id="CAF3663957.1"/>
    </source>
</evidence>
<feature type="signal peptide" evidence="1">
    <location>
        <begin position="1"/>
        <end position="24"/>
    </location>
</feature>
<proteinExistence type="predicted"/>
<organism evidence="2 3">
    <name type="scientific">Adineta steineri</name>
    <dbReference type="NCBI Taxonomy" id="433720"/>
    <lineage>
        <taxon>Eukaryota</taxon>
        <taxon>Metazoa</taxon>
        <taxon>Spiralia</taxon>
        <taxon>Gnathifera</taxon>
        <taxon>Rotifera</taxon>
        <taxon>Eurotatoria</taxon>
        <taxon>Bdelloidea</taxon>
        <taxon>Adinetida</taxon>
        <taxon>Adinetidae</taxon>
        <taxon>Adineta</taxon>
    </lineage>
</organism>
<gene>
    <name evidence="2" type="ORF">OKA104_LOCUS9959</name>
</gene>
<evidence type="ECO:0000256" key="1">
    <source>
        <dbReference type="SAM" id="SignalP"/>
    </source>
</evidence>
<feature type="non-terminal residue" evidence="2">
    <location>
        <position position="76"/>
    </location>
</feature>
<feature type="chain" id="PRO_5032518758" description="Secreted protein" evidence="1">
    <location>
        <begin position="25"/>
        <end position="76"/>
    </location>
</feature>
<dbReference type="EMBL" id="CAJOAY010000433">
    <property type="protein sequence ID" value="CAF3663957.1"/>
    <property type="molecule type" value="Genomic_DNA"/>
</dbReference>
<dbReference type="AlphaFoldDB" id="A0A818S5S2"/>
<name>A0A818S5S2_9BILA</name>
<reference evidence="2" key="1">
    <citation type="submission" date="2021-02" db="EMBL/GenBank/DDBJ databases">
        <authorList>
            <person name="Nowell W R."/>
        </authorList>
    </citation>
    <scope>NUCLEOTIDE SEQUENCE</scope>
</reference>
<evidence type="ECO:0008006" key="4">
    <source>
        <dbReference type="Google" id="ProtNLM"/>
    </source>
</evidence>
<protein>
    <recommendedName>
        <fullName evidence="4">Secreted protein</fullName>
    </recommendedName>
</protein>